<proteinExistence type="predicted"/>
<protein>
    <recommendedName>
        <fullName evidence="3">DUF2515 domain-containing protein</fullName>
    </recommendedName>
</protein>
<dbReference type="InterPro" id="IPR019658">
    <property type="entry name" value="DUF2515"/>
</dbReference>
<evidence type="ECO:0000313" key="2">
    <source>
        <dbReference type="Proteomes" id="UP000064189"/>
    </source>
</evidence>
<organism evidence="1 2">
    <name type="scientific">Peribacillus simplex</name>
    <dbReference type="NCBI Taxonomy" id="1478"/>
    <lineage>
        <taxon>Bacteria</taxon>
        <taxon>Bacillati</taxon>
        <taxon>Bacillota</taxon>
        <taxon>Bacilli</taxon>
        <taxon>Bacillales</taxon>
        <taxon>Bacillaceae</taxon>
        <taxon>Peribacillus</taxon>
    </lineage>
</organism>
<dbReference type="AlphaFoldDB" id="A0A109MSF4"/>
<dbReference type="Pfam" id="PF10720">
    <property type="entry name" value="DUF2515"/>
    <property type="match status" value="1"/>
</dbReference>
<evidence type="ECO:0008006" key="3">
    <source>
        <dbReference type="Google" id="ProtNLM"/>
    </source>
</evidence>
<dbReference type="EMBL" id="LNNH01000055">
    <property type="protein sequence ID" value="KWW11303.1"/>
    <property type="molecule type" value="Genomic_DNA"/>
</dbReference>
<gene>
    <name evidence="1" type="ORF">AS888_01865</name>
</gene>
<sequence>MMHLSGTEKRLLHSIKVRTAKANRDNISRTKAYEQFFREHPEIQWSFLAGMVSRNAGWNMCDLEGVWFSRMLGRKYRRHLFLTYEEANWRIFQDAYPQLLLYHYSTRYRRPLFHLGRFFFITQFMTNAWNAFWISGNRENLVTALIINEQNIIEKPVIKKQSFVFHSLLFFLQDWMHFSTVLFPTCTGKLYGSSVSHFRNIDERIKLGKRLAGLLFSKELFSQFHEFSCRTEPTGARYDYERYRKKPRRHETPMLRKVYPVISHQIEKTEQWDMYRRVKKDWLIEPEWEENPQLSEWYDHKQKQLHTAVMVKEWLGFH</sequence>
<comment type="caution">
    <text evidence="1">The sequence shown here is derived from an EMBL/GenBank/DDBJ whole genome shotgun (WGS) entry which is preliminary data.</text>
</comment>
<dbReference type="RefSeq" id="WP_061144244.1">
    <property type="nucleotide sequence ID" value="NZ_LNNH01000055.1"/>
</dbReference>
<name>A0A109MSF4_9BACI</name>
<keyword evidence="2" id="KW-1185">Reference proteome</keyword>
<evidence type="ECO:0000313" key="1">
    <source>
        <dbReference type="EMBL" id="KWW11303.1"/>
    </source>
</evidence>
<dbReference type="Proteomes" id="UP000064189">
    <property type="component" value="Unassembled WGS sequence"/>
</dbReference>
<accession>A0A109MSF4</accession>
<reference evidence="1 2" key="1">
    <citation type="submission" date="2015-11" db="EMBL/GenBank/DDBJ databases">
        <title>Genome Sequence of Bacillus simplex strain VanAntwerpen2.</title>
        <authorList>
            <person name="Couger M.B."/>
        </authorList>
    </citation>
    <scope>NUCLEOTIDE SEQUENCE [LARGE SCALE GENOMIC DNA]</scope>
    <source>
        <strain evidence="1 2">VanAntwerpen02</strain>
    </source>
</reference>